<sequence length="83" mass="8380">MYTHTAAKALIGGGGKASVRGLFTLSLLSCLHMPCRLASGLSEGKLGGASSLSQPVAAASSISYIAGSWEVETPVPTFTVVLV</sequence>
<keyword evidence="2" id="KW-1185">Reference proteome</keyword>
<comment type="caution">
    <text evidence="1">The sequence shown here is derived from an EMBL/GenBank/DDBJ whole genome shotgun (WGS) entry which is preliminary data.</text>
</comment>
<gene>
    <name evidence="1" type="ORF">DdX_03665</name>
</gene>
<dbReference type="Proteomes" id="UP001201812">
    <property type="component" value="Unassembled WGS sequence"/>
</dbReference>
<organism evidence="1 2">
    <name type="scientific">Ditylenchus destructor</name>
    <dbReference type="NCBI Taxonomy" id="166010"/>
    <lineage>
        <taxon>Eukaryota</taxon>
        <taxon>Metazoa</taxon>
        <taxon>Ecdysozoa</taxon>
        <taxon>Nematoda</taxon>
        <taxon>Chromadorea</taxon>
        <taxon>Rhabditida</taxon>
        <taxon>Tylenchina</taxon>
        <taxon>Tylenchomorpha</taxon>
        <taxon>Sphaerularioidea</taxon>
        <taxon>Anguinidae</taxon>
        <taxon>Anguininae</taxon>
        <taxon>Ditylenchus</taxon>
    </lineage>
</organism>
<name>A0AAD4RBE8_9BILA</name>
<reference evidence="1" key="1">
    <citation type="submission" date="2022-01" db="EMBL/GenBank/DDBJ databases">
        <title>Genome Sequence Resource for Two Populations of Ditylenchus destructor, the Migratory Endoparasitic Phytonematode.</title>
        <authorList>
            <person name="Zhang H."/>
            <person name="Lin R."/>
            <person name="Xie B."/>
        </authorList>
    </citation>
    <scope>NUCLEOTIDE SEQUENCE</scope>
    <source>
        <strain evidence="1">BazhouSP</strain>
    </source>
</reference>
<dbReference type="EMBL" id="JAKKPZ010000003">
    <property type="protein sequence ID" value="KAI1723504.1"/>
    <property type="molecule type" value="Genomic_DNA"/>
</dbReference>
<proteinExistence type="predicted"/>
<evidence type="ECO:0000313" key="2">
    <source>
        <dbReference type="Proteomes" id="UP001201812"/>
    </source>
</evidence>
<evidence type="ECO:0000313" key="1">
    <source>
        <dbReference type="EMBL" id="KAI1723504.1"/>
    </source>
</evidence>
<protein>
    <submittedName>
        <fullName evidence="1">Uncharacterized protein</fullName>
    </submittedName>
</protein>
<dbReference type="AlphaFoldDB" id="A0AAD4RBE8"/>
<accession>A0AAD4RBE8</accession>